<dbReference type="Proteomes" id="UP000314294">
    <property type="component" value="Unassembled WGS sequence"/>
</dbReference>
<sequence length="192" mass="20961">MANACSALSSFVSEPSTSFRRALRASNSDESFLVKFFSSFRLRHSWLQSDLLFPKASSSFSSSAILRCRRSVSAFSSLLVGRFFQFIESSAEILELVPQTRTPARPSGRFKRAGGACKAALARAQTLPNQSTYLIHLSPAGASIATFRMRWMDGRYVSLQLLLRRPPAVGGVGATAVAGCWRSTGSHKMVET</sequence>
<organism evidence="1 2">
    <name type="scientific">Liparis tanakae</name>
    <name type="common">Tanaka's snailfish</name>
    <dbReference type="NCBI Taxonomy" id="230148"/>
    <lineage>
        <taxon>Eukaryota</taxon>
        <taxon>Metazoa</taxon>
        <taxon>Chordata</taxon>
        <taxon>Craniata</taxon>
        <taxon>Vertebrata</taxon>
        <taxon>Euteleostomi</taxon>
        <taxon>Actinopterygii</taxon>
        <taxon>Neopterygii</taxon>
        <taxon>Teleostei</taxon>
        <taxon>Neoteleostei</taxon>
        <taxon>Acanthomorphata</taxon>
        <taxon>Eupercaria</taxon>
        <taxon>Perciformes</taxon>
        <taxon>Cottioidei</taxon>
        <taxon>Cottales</taxon>
        <taxon>Liparidae</taxon>
        <taxon>Liparis</taxon>
    </lineage>
</organism>
<accession>A0A4Z2H5S9</accession>
<evidence type="ECO:0000313" key="2">
    <source>
        <dbReference type="Proteomes" id="UP000314294"/>
    </source>
</evidence>
<reference evidence="1 2" key="1">
    <citation type="submission" date="2019-03" db="EMBL/GenBank/DDBJ databases">
        <title>First draft genome of Liparis tanakae, snailfish: a comprehensive survey of snailfish specific genes.</title>
        <authorList>
            <person name="Kim W."/>
            <person name="Song I."/>
            <person name="Jeong J.-H."/>
            <person name="Kim D."/>
            <person name="Kim S."/>
            <person name="Ryu S."/>
            <person name="Song J.Y."/>
            <person name="Lee S.K."/>
        </authorList>
    </citation>
    <scope>NUCLEOTIDE SEQUENCE [LARGE SCALE GENOMIC DNA]</scope>
    <source>
        <tissue evidence="1">Muscle</tissue>
    </source>
</reference>
<protein>
    <submittedName>
        <fullName evidence="1">Uncharacterized protein</fullName>
    </submittedName>
</protein>
<gene>
    <name evidence="1" type="ORF">EYF80_028779</name>
</gene>
<comment type="caution">
    <text evidence="1">The sequence shown here is derived from an EMBL/GenBank/DDBJ whole genome shotgun (WGS) entry which is preliminary data.</text>
</comment>
<dbReference type="AlphaFoldDB" id="A0A4Z2H5S9"/>
<evidence type="ECO:0000313" key="1">
    <source>
        <dbReference type="EMBL" id="TNN61001.1"/>
    </source>
</evidence>
<keyword evidence="2" id="KW-1185">Reference proteome</keyword>
<proteinExistence type="predicted"/>
<dbReference type="EMBL" id="SRLO01000323">
    <property type="protein sequence ID" value="TNN61001.1"/>
    <property type="molecule type" value="Genomic_DNA"/>
</dbReference>
<name>A0A4Z2H5S9_9TELE</name>